<evidence type="ECO:0000256" key="2">
    <source>
        <dbReference type="ARBA" id="ARBA00005133"/>
    </source>
</evidence>
<dbReference type="GO" id="GO:0000162">
    <property type="term" value="P:L-tryptophan biosynthetic process"/>
    <property type="evidence" value="ECO:0007669"/>
    <property type="project" value="TreeGrafter"/>
</dbReference>
<keyword evidence="6 11" id="KW-0028">Amino-acid biosynthesis</keyword>
<dbReference type="FunFam" id="3.20.20.70:FF:000110">
    <property type="entry name" value="1-(5-phosphoribosyl)-5-[(5-phosphoribosylamino)methylideneamino] imidazole-4-carboxamide isomerase, chloroplastic"/>
    <property type="match status" value="1"/>
</dbReference>
<comment type="catalytic activity">
    <reaction evidence="1 12">
        <text>1-(5-phospho-beta-D-ribosyl)-5-[(5-phospho-beta-D-ribosylamino)methylideneamino]imidazole-4-carboxamide = 5-[(5-phospho-1-deoxy-D-ribulos-1-ylimino)methylamino]-1-(5-phospho-beta-D-ribosyl)imidazole-4-carboxamide</text>
        <dbReference type="Rhea" id="RHEA:15469"/>
        <dbReference type="ChEBI" id="CHEBI:58435"/>
        <dbReference type="ChEBI" id="CHEBI:58525"/>
        <dbReference type="EC" id="5.3.1.16"/>
    </reaction>
</comment>
<evidence type="ECO:0000256" key="10">
    <source>
        <dbReference type="ARBA" id="ARBA00031376"/>
    </source>
</evidence>
<sequence>MAASRFRPCIDLHNGVVKQIVGGTLTNDADELKTNFVADKTPHEFAKLYKDNGLTGGHVIKLGAGNDDAARSAIEAWNDGLHVGGGITDENAGEWIAMGAQKVIVTSFLFPDAKFSLERLQSISRAVGKDRLVVDVSCRRRDQRWIVAMNKWQTLTDMEVTRDTLAMLSEYCSEFLIHAADVEGLCNGIDEELVQRLGEWVSIPTTYAGGAKHKDDLRLVSSLSNGKVDLTYGSALDIFGGEKVKFADLVEWNTEIDRN</sequence>
<keyword evidence="14" id="KW-1185">Reference proteome</keyword>
<reference evidence="13 14" key="1">
    <citation type="submission" date="2019-03" db="EMBL/GenBank/DDBJ databases">
        <title>Sequencing 23 genomes of Wallemia ichthyophaga.</title>
        <authorList>
            <person name="Gostincar C."/>
        </authorList>
    </citation>
    <scope>NUCLEOTIDE SEQUENCE [LARGE SCALE GENOMIC DNA]</scope>
    <source>
        <strain evidence="13 14">EXF-5753</strain>
    </source>
</reference>
<comment type="caution">
    <text evidence="13">The sequence shown here is derived from an EMBL/GenBank/DDBJ whole genome shotgun (WGS) entry which is preliminary data.</text>
</comment>
<dbReference type="Pfam" id="PF00977">
    <property type="entry name" value="His_biosynth"/>
    <property type="match status" value="1"/>
</dbReference>
<evidence type="ECO:0000256" key="12">
    <source>
        <dbReference type="RuleBase" id="RU364022"/>
    </source>
</evidence>
<keyword evidence="7 11" id="KW-0368">Histidine biosynthesis</keyword>
<evidence type="ECO:0000313" key="14">
    <source>
        <dbReference type="Proteomes" id="UP000310189"/>
    </source>
</evidence>
<dbReference type="Proteomes" id="UP000310189">
    <property type="component" value="Unassembled WGS sequence"/>
</dbReference>
<dbReference type="CDD" id="cd04723">
    <property type="entry name" value="HisA_HisF"/>
    <property type="match status" value="1"/>
</dbReference>
<evidence type="ECO:0000256" key="9">
    <source>
        <dbReference type="ARBA" id="ARBA00030547"/>
    </source>
</evidence>
<organism evidence="13 14">
    <name type="scientific">Wallemia hederae</name>
    <dbReference type="NCBI Taxonomy" id="1540922"/>
    <lineage>
        <taxon>Eukaryota</taxon>
        <taxon>Fungi</taxon>
        <taxon>Dikarya</taxon>
        <taxon>Basidiomycota</taxon>
        <taxon>Wallemiomycotina</taxon>
        <taxon>Wallemiomycetes</taxon>
        <taxon>Wallemiales</taxon>
        <taxon>Wallemiaceae</taxon>
        <taxon>Wallemia</taxon>
    </lineage>
</organism>
<comment type="pathway">
    <text evidence="2 12">Amino-acid biosynthesis; L-histidine biosynthesis; L-histidine from 5-phospho-alpha-D-ribose 1-diphosphate: step 4/9.</text>
</comment>
<dbReference type="Gene3D" id="3.20.20.70">
    <property type="entry name" value="Aldolase class I"/>
    <property type="match status" value="1"/>
</dbReference>
<dbReference type="EC" id="5.3.1.16" evidence="4 12"/>
<dbReference type="NCBIfam" id="TIGR02129">
    <property type="entry name" value="hisA_euk"/>
    <property type="match status" value="1"/>
</dbReference>
<dbReference type="OrthoDB" id="446074at2759"/>
<name>A0A4T0FGX5_9BASI</name>
<protein>
    <recommendedName>
        <fullName evidence="5 12">1-(5-phosphoribosyl)-5-[(5-phosphoribosylamino)methylideneamino] imidazole-4-carboxamide isomerase</fullName>
        <ecNumber evidence="4 12">5.3.1.16</ecNumber>
    </recommendedName>
    <alternativeName>
        <fullName evidence="10 12">5-proFAR isomerase</fullName>
    </alternativeName>
    <alternativeName>
        <fullName evidence="9 12">Phosphoribosylformimino-5-aminoimidazole carboxamide ribotide isomerase</fullName>
    </alternativeName>
</protein>
<evidence type="ECO:0000256" key="4">
    <source>
        <dbReference type="ARBA" id="ARBA00012550"/>
    </source>
</evidence>
<evidence type="ECO:0000256" key="6">
    <source>
        <dbReference type="ARBA" id="ARBA00022605"/>
    </source>
</evidence>
<dbReference type="InterPro" id="IPR044524">
    <property type="entry name" value="Isoase_HisA-like"/>
</dbReference>
<accession>A0A4T0FGX5</accession>
<dbReference type="InterPro" id="IPR013785">
    <property type="entry name" value="Aldolase_TIM"/>
</dbReference>
<dbReference type="AlphaFoldDB" id="A0A4T0FGX5"/>
<dbReference type="InterPro" id="IPR011060">
    <property type="entry name" value="RibuloseP-bd_barrel"/>
</dbReference>
<dbReference type="GO" id="GO:0003949">
    <property type="term" value="F:1-(5-phosphoribosyl)-5-[(5-phosphoribosylamino)methylideneamino]imidazole-4-carboxamide isomerase activity"/>
    <property type="evidence" value="ECO:0007669"/>
    <property type="project" value="UniProtKB-EC"/>
</dbReference>
<dbReference type="SUPFAM" id="SSF51366">
    <property type="entry name" value="Ribulose-phoshate binding barrel"/>
    <property type="match status" value="1"/>
</dbReference>
<evidence type="ECO:0000256" key="11">
    <source>
        <dbReference type="RuleBase" id="RU003657"/>
    </source>
</evidence>
<dbReference type="PANTHER" id="PTHR43090:SF2">
    <property type="entry name" value="1-(5-PHOSPHORIBOSYL)-5-[(5-PHOSPHORIBOSYLAMINO)METHYLIDENEAMINO] IMIDAZOLE-4-CARBOXAMIDE ISOMERASE"/>
    <property type="match status" value="1"/>
</dbReference>
<evidence type="ECO:0000256" key="8">
    <source>
        <dbReference type="ARBA" id="ARBA00023235"/>
    </source>
</evidence>
<keyword evidence="8 12" id="KW-0413">Isomerase</keyword>
<keyword evidence="12" id="KW-0963">Cytoplasm</keyword>
<dbReference type="UniPathway" id="UPA00031">
    <property type="reaction ID" value="UER00009"/>
</dbReference>
<dbReference type="GO" id="GO:0000105">
    <property type="term" value="P:L-histidine biosynthetic process"/>
    <property type="evidence" value="ECO:0007669"/>
    <property type="project" value="UniProtKB-UniPathway"/>
</dbReference>
<evidence type="ECO:0000256" key="7">
    <source>
        <dbReference type="ARBA" id="ARBA00023102"/>
    </source>
</evidence>
<comment type="similarity">
    <text evidence="3 11">Belongs to the HisA/HisF family.</text>
</comment>
<dbReference type="EMBL" id="SPNW01000078">
    <property type="protein sequence ID" value="TIA86645.1"/>
    <property type="molecule type" value="Genomic_DNA"/>
</dbReference>
<evidence type="ECO:0000313" key="13">
    <source>
        <dbReference type="EMBL" id="TIA86645.1"/>
    </source>
</evidence>
<dbReference type="GO" id="GO:0005737">
    <property type="term" value="C:cytoplasm"/>
    <property type="evidence" value="ECO:0007669"/>
    <property type="project" value="UniProtKB-SubCell"/>
</dbReference>
<dbReference type="InterPro" id="IPR006062">
    <property type="entry name" value="His_biosynth"/>
</dbReference>
<evidence type="ECO:0000256" key="5">
    <source>
        <dbReference type="ARBA" id="ARBA00018464"/>
    </source>
</evidence>
<dbReference type="InterPro" id="IPR011858">
    <property type="entry name" value="His6/HISN3"/>
</dbReference>
<gene>
    <name evidence="13" type="ORF">E3P99_03639</name>
</gene>
<comment type="subcellular location">
    <subcellularLocation>
        <location evidence="12">Cytoplasm</location>
    </subcellularLocation>
</comment>
<proteinExistence type="inferred from homology"/>
<evidence type="ECO:0000256" key="1">
    <source>
        <dbReference type="ARBA" id="ARBA00000901"/>
    </source>
</evidence>
<dbReference type="PANTHER" id="PTHR43090">
    <property type="entry name" value="1-(5-PHOSPHORIBOSYL)-5-[(5-PHOSPHORIBOSYLAMINO)METHYLIDENEAMINO] IMIDAZOLE-4-CARBOXAMIDE ISOMERASE"/>
    <property type="match status" value="1"/>
</dbReference>
<evidence type="ECO:0000256" key="3">
    <source>
        <dbReference type="ARBA" id="ARBA00009667"/>
    </source>
</evidence>